<keyword evidence="5" id="KW-0547">Nucleotide-binding</keyword>
<organism evidence="10 11">
    <name type="scientific">Streptomyces antioxidans</name>
    <dbReference type="NCBI Taxonomy" id="1507734"/>
    <lineage>
        <taxon>Bacteria</taxon>
        <taxon>Bacillati</taxon>
        <taxon>Actinomycetota</taxon>
        <taxon>Actinomycetes</taxon>
        <taxon>Kitasatosporales</taxon>
        <taxon>Streptomycetaceae</taxon>
        <taxon>Streptomyces</taxon>
    </lineage>
</organism>
<sequence length="123" mass="12989">MAAVAGAVVLPWFVGRFCRHRAGWERAARLEREQRLIAEQARLRRARIAQDMHDVLGHELSLTALSAGALKLAPGLTDGHREAAGDIRAGAAGAVDRLGEVISVLRQEPDGAPPEPGDAGNAG</sequence>
<keyword evidence="3" id="KW-0597">Phosphoprotein</keyword>
<evidence type="ECO:0000313" key="10">
    <source>
        <dbReference type="EMBL" id="OPF71594.1"/>
    </source>
</evidence>
<dbReference type="RefSeq" id="WP_053048442.1">
    <property type="nucleotide sequence ID" value="NZ_LAKD02000119.1"/>
</dbReference>
<gene>
    <name evidence="10" type="ORF">VT50_0233305</name>
</gene>
<keyword evidence="7" id="KW-0067">ATP-binding</keyword>
<dbReference type="Gene3D" id="1.20.5.1930">
    <property type="match status" value="1"/>
</dbReference>
<evidence type="ECO:0000259" key="9">
    <source>
        <dbReference type="Pfam" id="PF07730"/>
    </source>
</evidence>
<dbReference type="Proteomes" id="UP000033615">
    <property type="component" value="Unassembled WGS sequence"/>
</dbReference>
<evidence type="ECO:0000256" key="4">
    <source>
        <dbReference type="ARBA" id="ARBA00022679"/>
    </source>
</evidence>
<dbReference type="PANTHER" id="PTHR24421">
    <property type="entry name" value="NITRATE/NITRITE SENSOR PROTEIN NARX-RELATED"/>
    <property type="match status" value="1"/>
</dbReference>
<evidence type="ECO:0000256" key="6">
    <source>
        <dbReference type="ARBA" id="ARBA00022777"/>
    </source>
</evidence>
<dbReference type="PANTHER" id="PTHR24421:SF10">
    <property type="entry name" value="NITRATE_NITRITE SENSOR PROTEIN NARQ"/>
    <property type="match status" value="1"/>
</dbReference>
<protein>
    <recommendedName>
        <fullName evidence="2">histidine kinase</fullName>
        <ecNumber evidence="2">2.7.13.3</ecNumber>
    </recommendedName>
</protein>
<evidence type="ECO:0000256" key="2">
    <source>
        <dbReference type="ARBA" id="ARBA00012438"/>
    </source>
</evidence>
<dbReference type="InterPro" id="IPR011712">
    <property type="entry name" value="Sig_transdc_His_kin_sub3_dim/P"/>
</dbReference>
<name>A0A1V4CVG4_9ACTN</name>
<comment type="caution">
    <text evidence="10">The sequence shown here is derived from an EMBL/GenBank/DDBJ whole genome shotgun (WGS) entry which is preliminary data.</text>
</comment>
<evidence type="ECO:0000256" key="7">
    <source>
        <dbReference type="ARBA" id="ARBA00022840"/>
    </source>
</evidence>
<keyword evidence="4" id="KW-0808">Transferase</keyword>
<comment type="catalytic activity">
    <reaction evidence="1">
        <text>ATP + protein L-histidine = ADP + protein N-phospho-L-histidine.</text>
        <dbReference type="EC" id="2.7.13.3"/>
    </reaction>
</comment>
<evidence type="ECO:0000256" key="5">
    <source>
        <dbReference type="ARBA" id="ARBA00022741"/>
    </source>
</evidence>
<dbReference type="EC" id="2.7.13.3" evidence="2"/>
<keyword evidence="8" id="KW-0902">Two-component regulatory system</keyword>
<evidence type="ECO:0000256" key="3">
    <source>
        <dbReference type="ARBA" id="ARBA00022553"/>
    </source>
</evidence>
<evidence type="ECO:0000256" key="8">
    <source>
        <dbReference type="ARBA" id="ARBA00023012"/>
    </source>
</evidence>
<reference evidence="10" key="1">
    <citation type="submission" date="2016-12" db="EMBL/GenBank/DDBJ databases">
        <title>Genome sequence of Streptomyces antioxidans MUSC 164.</title>
        <authorList>
            <person name="Lee L.-H."/>
            <person name="Ser H.-L."/>
        </authorList>
    </citation>
    <scope>NUCLEOTIDE SEQUENCE [LARGE SCALE GENOMIC DNA]</scope>
    <source>
        <strain evidence="10">MUSC 164</strain>
    </source>
</reference>
<proteinExistence type="predicted"/>
<keyword evidence="6 10" id="KW-0418">Kinase</keyword>
<evidence type="ECO:0000313" key="11">
    <source>
        <dbReference type="Proteomes" id="UP000033615"/>
    </source>
</evidence>
<evidence type="ECO:0000256" key="1">
    <source>
        <dbReference type="ARBA" id="ARBA00000085"/>
    </source>
</evidence>
<dbReference type="GO" id="GO:0000155">
    <property type="term" value="F:phosphorelay sensor kinase activity"/>
    <property type="evidence" value="ECO:0007669"/>
    <property type="project" value="InterPro"/>
</dbReference>
<dbReference type="Pfam" id="PF07730">
    <property type="entry name" value="HisKA_3"/>
    <property type="match status" value="1"/>
</dbReference>
<dbReference type="EMBL" id="LAKD02000119">
    <property type="protein sequence ID" value="OPF71594.1"/>
    <property type="molecule type" value="Genomic_DNA"/>
</dbReference>
<keyword evidence="11" id="KW-1185">Reference proteome</keyword>
<dbReference type="GO" id="GO:0046983">
    <property type="term" value="F:protein dimerization activity"/>
    <property type="evidence" value="ECO:0007669"/>
    <property type="project" value="InterPro"/>
</dbReference>
<dbReference type="GO" id="GO:0016020">
    <property type="term" value="C:membrane"/>
    <property type="evidence" value="ECO:0007669"/>
    <property type="project" value="InterPro"/>
</dbReference>
<dbReference type="AlphaFoldDB" id="A0A1V4CVG4"/>
<dbReference type="GO" id="GO:0005524">
    <property type="term" value="F:ATP binding"/>
    <property type="evidence" value="ECO:0007669"/>
    <property type="project" value="UniProtKB-KW"/>
</dbReference>
<feature type="domain" description="Signal transduction histidine kinase subgroup 3 dimerisation and phosphoacceptor" evidence="9">
    <location>
        <begin position="45"/>
        <end position="108"/>
    </location>
</feature>
<dbReference type="InterPro" id="IPR050482">
    <property type="entry name" value="Sensor_HK_TwoCompSys"/>
</dbReference>
<accession>A0A1V4CVG4</accession>